<dbReference type="AlphaFoldDB" id="A0A6H9YVI4"/>
<sequence length="255" mass="26193">MATLEGKTALVTGASRGIGRAIAERLAADGALVAVNYARDEAAAKEVVAAITTAGGRAFAVQARLGTEGDVDTLFAALDPGLREHGAAREIDILVNNAGVGAAITIEDVTPALYDEVFAVNTRATFFTTQRALSRLRDGGRIINITTGATRIAFPEAIAYAMTKGAIDTFTLALAQHLGPRGITVNNVAPGIIDTDMNADWLRGNADAEAHAASRAALGRVGRPDDVAAAVAFLASADGRWVTGTTIDATGGSHL</sequence>
<evidence type="ECO:0000313" key="5">
    <source>
        <dbReference type="Proteomes" id="UP000468735"/>
    </source>
</evidence>
<dbReference type="PRINTS" id="PR00081">
    <property type="entry name" value="GDHRDH"/>
</dbReference>
<keyword evidence="2" id="KW-0560">Oxidoreductase</keyword>
<evidence type="ECO:0000256" key="1">
    <source>
        <dbReference type="ARBA" id="ARBA00006484"/>
    </source>
</evidence>
<dbReference type="Proteomes" id="UP000468735">
    <property type="component" value="Unassembled WGS sequence"/>
</dbReference>
<name>A0A6H9YVI4_9ACTN</name>
<dbReference type="FunFam" id="3.40.50.720:FF:000084">
    <property type="entry name" value="Short-chain dehydrogenase reductase"/>
    <property type="match status" value="1"/>
</dbReference>
<dbReference type="GO" id="GO:0016491">
    <property type="term" value="F:oxidoreductase activity"/>
    <property type="evidence" value="ECO:0007669"/>
    <property type="project" value="UniProtKB-KW"/>
</dbReference>
<dbReference type="RefSeq" id="WP_151565134.1">
    <property type="nucleotide sequence ID" value="NZ_WBMT01000015.1"/>
</dbReference>
<feature type="domain" description="Ketoreductase" evidence="3">
    <location>
        <begin position="7"/>
        <end position="195"/>
    </location>
</feature>
<dbReference type="PANTHER" id="PTHR43639:SF1">
    <property type="entry name" value="SHORT-CHAIN DEHYDROGENASE_REDUCTASE FAMILY PROTEIN"/>
    <property type="match status" value="1"/>
</dbReference>
<dbReference type="PRINTS" id="PR00080">
    <property type="entry name" value="SDRFAMILY"/>
</dbReference>
<evidence type="ECO:0000313" key="4">
    <source>
        <dbReference type="EMBL" id="KAB2344766.1"/>
    </source>
</evidence>
<dbReference type="Gene3D" id="3.40.50.720">
    <property type="entry name" value="NAD(P)-binding Rossmann-like Domain"/>
    <property type="match status" value="1"/>
</dbReference>
<protein>
    <submittedName>
        <fullName evidence="4">SDR family oxidoreductase</fullName>
    </submittedName>
</protein>
<comment type="similarity">
    <text evidence="1">Belongs to the short-chain dehydrogenases/reductases (SDR) family.</text>
</comment>
<organism evidence="4 5">
    <name type="scientific">Actinomadura rudentiformis</name>
    <dbReference type="NCBI Taxonomy" id="359158"/>
    <lineage>
        <taxon>Bacteria</taxon>
        <taxon>Bacillati</taxon>
        <taxon>Actinomycetota</taxon>
        <taxon>Actinomycetes</taxon>
        <taxon>Streptosporangiales</taxon>
        <taxon>Thermomonosporaceae</taxon>
        <taxon>Actinomadura</taxon>
    </lineage>
</organism>
<evidence type="ECO:0000259" key="3">
    <source>
        <dbReference type="SMART" id="SM00822"/>
    </source>
</evidence>
<dbReference type="InterPro" id="IPR002347">
    <property type="entry name" value="SDR_fam"/>
</dbReference>
<dbReference type="InterPro" id="IPR036291">
    <property type="entry name" value="NAD(P)-bd_dom_sf"/>
</dbReference>
<accession>A0A6H9YVI4</accession>
<gene>
    <name evidence="4" type="ORF">F8566_29625</name>
</gene>
<dbReference type="Pfam" id="PF13561">
    <property type="entry name" value="adh_short_C2"/>
    <property type="match status" value="1"/>
</dbReference>
<dbReference type="EMBL" id="WBMT01000015">
    <property type="protein sequence ID" value="KAB2344766.1"/>
    <property type="molecule type" value="Genomic_DNA"/>
</dbReference>
<reference evidence="4 5" key="1">
    <citation type="submission" date="2019-09" db="EMBL/GenBank/DDBJ databases">
        <title>Actinomadura physcomitrii sp. nov., a novel actinomycete isolated from moss [Physcomitrium sphaericum (Ludw) Fuernr].</title>
        <authorList>
            <person name="Zhuang X."/>
            <person name="Liu C."/>
        </authorList>
    </citation>
    <scope>NUCLEOTIDE SEQUENCE [LARGE SCALE GENOMIC DNA]</scope>
    <source>
        <strain evidence="4 5">HMC1</strain>
    </source>
</reference>
<dbReference type="OrthoDB" id="3571370at2"/>
<evidence type="ECO:0000256" key="2">
    <source>
        <dbReference type="ARBA" id="ARBA00023002"/>
    </source>
</evidence>
<dbReference type="InterPro" id="IPR057326">
    <property type="entry name" value="KR_dom"/>
</dbReference>
<dbReference type="SMART" id="SM00822">
    <property type="entry name" value="PKS_KR"/>
    <property type="match status" value="1"/>
</dbReference>
<comment type="caution">
    <text evidence="4">The sequence shown here is derived from an EMBL/GenBank/DDBJ whole genome shotgun (WGS) entry which is preliminary data.</text>
</comment>
<keyword evidence="5" id="KW-1185">Reference proteome</keyword>
<proteinExistence type="inferred from homology"/>
<dbReference type="SUPFAM" id="SSF51735">
    <property type="entry name" value="NAD(P)-binding Rossmann-fold domains"/>
    <property type="match status" value="1"/>
</dbReference>
<dbReference type="PANTHER" id="PTHR43639">
    <property type="entry name" value="OXIDOREDUCTASE, SHORT-CHAIN DEHYDROGENASE/REDUCTASE FAMILY (AFU_ORTHOLOGUE AFUA_5G02870)"/>
    <property type="match status" value="1"/>
</dbReference>